<dbReference type="GO" id="GO:0005975">
    <property type="term" value="P:carbohydrate metabolic process"/>
    <property type="evidence" value="ECO:0007669"/>
    <property type="project" value="InterPro"/>
</dbReference>
<protein>
    <recommendedName>
        <fullName evidence="3">WalW protein</fullName>
    </recommendedName>
</protein>
<dbReference type="OrthoDB" id="9771584at2"/>
<dbReference type="Proteomes" id="UP000092698">
    <property type="component" value="Chromosome"/>
</dbReference>
<dbReference type="EMBL" id="CP016545">
    <property type="protein sequence ID" value="ANU08305.1"/>
    <property type="molecule type" value="Genomic_DNA"/>
</dbReference>
<name>A0A1C7DA45_9SPHN</name>
<organism evidence="1 2">
    <name type="scientific">Paraurantiacibacter namhicola</name>
    <dbReference type="NCBI Taxonomy" id="645517"/>
    <lineage>
        <taxon>Bacteria</taxon>
        <taxon>Pseudomonadati</taxon>
        <taxon>Pseudomonadota</taxon>
        <taxon>Alphaproteobacteria</taxon>
        <taxon>Sphingomonadales</taxon>
        <taxon>Erythrobacteraceae</taxon>
        <taxon>Paraurantiacibacter</taxon>
    </lineage>
</organism>
<dbReference type="PATRIC" id="fig|645517.4.peg.2001"/>
<keyword evidence="2" id="KW-1185">Reference proteome</keyword>
<evidence type="ECO:0008006" key="3">
    <source>
        <dbReference type="Google" id="ProtNLM"/>
    </source>
</evidence>
<dbReference type="RefSeq" id="WP_067788304.1">
    <property type="nucleotide sequence ID" value="NZ_CP016545.1"/>
</dbReference>
<dbReference type="STRING" id="645517.A6F65_02016"/>
<gene>
    <name evidence="1" type="ORF">A6F65_02016</name>
</gene>
<dbReference type="AlphaFoldDB" id="A0A1C7DA45"/>
<dbReference type="InterPro" id="IPR011330">
    <property type="entry name" value="Glyco_hydro/deAcase_b/a-brl"/>
</dbReference>
<sequence>MDAIDRPPTRHRPARFAQGFGQRFILTVDTEEEFDWSRPLSREEHGLEHVSQLGRFQQFCAGQGVVPIYLIDWPIAQSRLAAEILKPALDAGEAEIGVQLHPWVNPPFEEEVTERHSYARNLPPELERAKLLNLRDAIEANFGHAPLIYRAGRYGAGGSTPQILREAGIAIDTSVRTKFDYAAAGGPDYTAHPLEPYWLDDAKELLELPLTTVFWGLLRQMGDALFPVFWRAPRLRGVASKLGLLERIALTPEGIPIEDALKGTDIAIDMGLPILNFSFHSPSLAPGHTPYVRDEADLDALYDWWRRIFAHLAARDVKPASVSQVMDAVVR</sequence>
<dbReference type="SUPFAM" id="SSF88713">
    <property type="entry name" value="Glycoside hydrolase/deacetylase"/>
    <property type="match status" value="1"/>
</dbReference>
<evidence type="ECO:0000313" key="1">
    <source>
        <dbReference type="EMBL" id="ANU08305.1"/>
    </source>
</evidence>
<reference evidence="1 2" key="1">
    <citation type="submission" date="2016-07" db="EMBL/GenBank/DDBJ databases">
        <title>Complete genome sequence of Altererythrobacter namhicola JCM 16345T, containing esterase-encoding genes.</title>
        <authorList>
            <person name="Cheng H."/>
            <person name="Wu Y.-H."/>
            <person name="Jian S.-L."/>
            <person name="Huo Y.-Y."/>
            <person name="Wang C.-S."/>
            <person name="Xu X.-W."/>
        </authorList>
    </citation>
    <scope>NUCLEOTIDE SEQUENCE [LARGE SCALE GENOMIC DNA]</scope>
    <source>
        <strain evidence="1 2">JCM 16345</strain>
    </source>
</reference>
<accession>A0A1C7DA45</accession>
<dbReference type="Gene3D" id="3.20.20.370">
    <property type="entry name" value="Glycoside hydrolase/deacetylase"/>
    <property type="match status" value="1"/>
</dbReference>
<proteinExistence type="predicted"/>
<dbReference type="KEGG" id="anh:A6F65_02016"/>
<evidence type="ECO:0000313" key="2">
    <source>
        <dbReference type="Proteomes" id="UP000092698"/>
    </source>
</evidence>
<dbReference type="CDD" id="cd10935">
    <property type="entry name" value="CE4_WalW"/>
    <property type="match status" value="1"/>
</dbReference>